<dbReference type="AlphaFoldDB" id="A0A9D0Z160"/>
<dbReference type="Proteomes" id="UP000886796">
    <property type="component" value="Unassembled WGS sequence"/>
</dbReference>
<comment type="caution">
    <text evidence="1">The sequence shown here is derived from an EMBL/GenBank/DDBJ whole genome shotgun (WGS) entry which is preliminary data.</text>
</comment>
<reference evidence="1" key="1">
    <citation type="submission" date="2020-10" db="EMBL/GenBank/DDBJ databases">
        <authorList>
            <person name="Gilroy R."/>
        </authorList>
    </citation>
    <scope>NUCLEOTIDE SEQUENCE</scope>
    <source>
        <strain evidence="1">13361</strain>
    </source>
</reference>
<evidence type="ECO:0000313" key="1">
    <source>
        <dbReference type="EMBL" id="HIQ67244.1"/>
    </source>
</evidence>
<gene>
    <name evidence="1" type="ORF">IAB74_01870</name>
</gene>
<dbReference type="EMBL" id="DVFK01000023">
    <property type="protein sequence ID" value="HIQ67244.1"/>
    <property type="molecule type" value="Genomic_DNA"/>
</dbReference>
<evidence type="ECO:0000313" key="2">
    <source>
        <dbReference type="Proteomes" id="UP000886796"/>
    </source>
</evidence>
<reference evidence="1" key="2">
    <citation type="journal article" date="2021" name="PeerJ">
        <title>Extensive microbial diversity within the chicken gut microbiome revealed by metagenomics and culture.</title>
        <authorList>
            <person name="Gilroy R."/>
            <person name="Ravi A."/>
            <person name="Getino M."/>
            <person name="Pursley I."/>
            <person name="Horton D.L."/>
            <person name="Alikhan N.F."/>
            <person name="Baker D."/>
            <person name="Gharbi K."/>
            <person name="Hall N."/>
            <person name="Watson M."/>
            <person name="Adriaenssens E.M."/>
            <person name="Foster-Nyarko E."/>
            <person name="Jarju S."/>
            <person name="Secka A."/>
            <person name="Antonio M."/>
            <person name="Oren A."/>
            <person name="Chaudhuri R.R."/>
            <person name="La Ragione R."/>
            <person name="Hildebrand F."/>
            <person name="Pallen M.J."/>
        </authorList>
    </citation>
    <scope>NUCLEOTIDE SEQUENCE</scope>
    <source>
        <strain evidence="1">13361</strain>
    </source>
</reference>
<organism evidence="1 2">
    <name type="scientific">Candidatus Faecousia excrementigallinarum</name>
    <dbReference type="NCBI Taxonomy" id="2840806"/>
    <lineage>
        <taxon>Bacteria</taxon>
        <taxon>Bacillati</taxon>
        <taxon>Bacillota</taxon>
        <taxon>Clostridia</taxon>
        <taxon>Eubacteriales</taxon>
        <taxon>Oscillospiraceae</taxon>
        <taxon>Faecousia</taxon>
    </lineage>
</organism>
<name>A0A9D0Z160_9FIRM</name>
<protein>
    <submittedName>
        <fullName evidence="1">Uncharacterized protein</fullName>
    </submittedName>
</protein>
<accession>A0A9D0Z160</accession>
<proteinExistence type="predicted"/>
<sequence>MFWPRRFCDFLRPGEAVTFYITTRTYTEDSSLPEMGEQHWTVQPDTPAYEEIMGILEQYRCRLSLFPLKKNNQAPWWNLYQDGGVEITNLGTSDWKANGVHFTLYGGDEAAAQMEAQLLGILTSLKQ</sequence>